<dbReference type="PROSITE" id="PS51257">
    <property type="entry name" value="PROKAR_LIPOPROTEIN"/>
    <property type="match status" value="1"/>
</dbReference>
<dbReference type="Proteomes" id="UP000556700">
    <property type="component" value="Unassembled WGS sequence"/>
</dbReference>
<proteinExistence type="predicted"/>
<keyword evidence="1" id="KW-0732">Signal</keyword>
<name>A0A6V6YYF5_9FLAO</name>
<evidence type="ECO:0000256" key="1">
    <source>
        <dbReference type="SAM" id="SignalP"/>
    </source>
</evidence>
<comment type="caution">
    <text evidence="2">The sequence shown here is derived from an EMBL/GenBank/DDBJ whole genome shotgun (WGS) entry which is preliminary data.</text>
</comment>
<feature type="chain" id="PRO_5028338590" description="DUF4374 domain-containing protein" evidence="1">
    <location>
        <begin position="24"/>
        <end position="407"/>
    </location>
</feature>
<evidence type="ECO:0000313" key="2">
    <source>
        <dbReference type="EMBL" id="CAD0003702.1"/>
    </source>
</evidence>
<accession>A0A6V6YYF5</accession>
<organism evidence="2 3">
    <name type="scientific">Flavobacterium chungangense</name>
    <dbReference type="NCBI Taxonomy" id="554283"/>
    <lineage>
        <taxon>Bacteria</taxon>
        <taxon>Pseudomonadati</taxon>
        <taxon>Bacteroidota</taxon>
        <taxon>Flavobacteriia</taxon>
        <taxon>Flavobacteriales</taxon>
        <taxon>Flavobacteriaceae</taxon>
        <taxon>Flavobacterium</taxon>
    </lineage>
</organism>
<dbReference type="AlphaFoldDB" id="A0A6V6YYF5"/>
<sequence length="407" mass="44837">MKKTILKFSIACLASLILFSACSKDDDQATTADTSNFVVVSALITSPYSGYITSFGSTMPSGTISNVKGTSKQAQWLVGIRQFGKYIYRFHNASGERGITKYSVDATTQTFKEEGYIATDKSIFGSGQHVIVNETTGFYFDPALGLLKIQKFNPTTMQRTGEFDFTAKLQDATKEFVSLGQTMMMVKEGKLYANIHYGTTARKGYLDSKDGIIRLAVIDIATGNLDKTITFDTGNKIVQTGWFFENPMWDLGDDGHLYFCDMAGIGSGGSSLHRIKKGETEIDANWIVKMDDITKNGFFHNILVRNGKIYTRIPNEGIKPDFSNIGGEIWEYSTIDVNTKTVQKITGTPIVSFNGNANAIVEIDKQIYLMVENKTQKINGFFKVNGTTATQSFQVSEGGSICGFAKL</sequence>
<feature type="signal peptide" evidence="1">
    <location>
        <begin position="1"/>
        <end position="23"/>
    </location>
</feature>
<dbReference type="EMBL" id="CAIJDO010000114">
    <property type="protein sequence ID" value="CAD0003702.1"/>
    <property type="molecule type" value="Genomic_DNA"/>
</dbReference>
<evidence type="ECO:0000313" key="3">
    <source>
        <dbReference type="Proteomes" id="UP000556700"/>
    </source>
</evidence>
<evidence type="ECO:0008006" key="4">
    <source>
        <dbReference type="Google" id="ProtNLM"/>
    </source>
</evidence>
<keyword evidence="3" id="KW-1185">Reference proteome</keyword>
<dbReference type="RefSeq" id="WP_157505979.1">
    <property type="nucleotide sequence ID" value="NZ_CAIJDO010000114.1"/>
</dbReference>
<protein>
    <recommendedName>
        <fullName evidence="4">DUF4374 domain-containing protein</fullName>
    </recommendedName>
</protein>
<gene>
    <name evidence="2" type="ORF">FLACHUCJ7_01569</name>
</gene>
<reference evidence="2 3" key="1">
    <citation type="submission" date="2020-06" db="EMBL/GenBank/DDBJ databases">
        <authorList>
            <person name="Criscuolo A."/>
        </authorList>
    </citation>
    <scope>NUCLEOTIDE SEQUENCE [LARGE SCALE GENOMIC DNA]</scope>
    <source>
        <strain evidence="3">CIP 110025</strain>
    </source>
</reference>